<feature type="domain" description="Nudix hydrolase" evidence="8">
    <location>
        <begin position="44"/>
        <end position="175"/>
    </location>
</feature>
<keyword evidence="5 9" id="KW-0378">Hydrolase</keyword>
<comment type="similarity">
    <text evidence="3">Belongs to the Nudix hydrolase family. NudK subfamily.</text>
</comment>
<protein>
    <recommendedName>
        <fullName evidence="4">GDP-mannose pyrophosphatase</fullName>
    </recommendedName>
    <alternativeName>
        <fullName evidence="6">GDP-mannose hydrolase</fullName>
    </alternativeName>
    <alternativeName>
        <fullName evidence="7">GDPMK</fullName>
    </alternativeName>
</protein>
<dbReference type="GO" id="GO:0019693">
    <property type="term" value="P:ribose phosphate metabolic process"/>
    <property type="evidence" value="ECO:0007669"/>
    <property type="project" value="TreeGrafter"/>
</dbReference>
<dbReference type="GO" id="GO:0006753">
    <property type="term" value="P:nucleoside phosphate metabolic process"/>
    <property type="evidence" value="ECO:0007669"/>
    <property type="project" value="TreeGrafter"/>
</dbReference>
<evidence type="ECO:0000256" key="1">
    <source>
        <dbReference type="ARBA" id="ARBA00000847"/>
    </source>
</evidence>
<dbReference type="PANTHER" id="PTHR11839:SF18">
    <property type="entry name" value="NUDIX HYDROLASE DOMAIN-CONTAINING PROTEIN"/>
    <property type="match status" value="1"/>
</dbReference>
<evidence type="ECO:0000259" key="8">
    <source>
        <dbReference type="PROSITE" id="PS51462"/>
    </source>
</evidence>
<dbReference type="SUPFAM" id="SSF55811">
    <property type="entry name" value="Nudix"/>
    <property type="match status" value="1"/>
</dbReference>
<evidence type="ECO:0000313" key="9">
    <source>
        <dbReference type="EMBL" id="NOL48823.1"/>
    </source>
</evidence>
<name>A0A7Y4P4L0_9BURK</name>
<dbReference type="PROSITE" id="PS51462">
    <property type="entry name" value="NUDIX"/>
    <property type="match status" value="1"/>
</dbReference>
<comment type="caution">
    <text evidence="9">The sequence shown here is derived from an EMBL/GenBank/DDBJ whole genome shotgun (WGS) entry which is preliminary data.</text>
</comment>
<organism evidence="9 10">
    <name type="scientific">Pelistega europaea</name>
    <dbReference type="NCBI Taxonomy" id="106147"/>
    <lineage>
        <taxon>Bacteria</taxon>
        <taxon>Pseudomonadati</taxon>
        <taxon>Pseudomonadota</taxon>
        <taxon>Betaproteobacteria</taxon>
        <taxon>Burkholderiales</taxon>
        <taxon>Alcaligenaceae</taxon>
        <taxon>Pelistega</taxon>
    </lineage>
</organism>
<dbReference type="Pfam" id="PF00293">
    <property type="entry name" value="NUDIX"/>
    <property type="match status" value="1"/>
</dbReference>
<proteinExistence type="inferred from homology"/>
<dbReference type="AlphaFoldDB" id="A0A7Y4P4L0"/>
<evidence type="ECO:0000256" key="5">
    <source>
        <dbReference type="ARBA" id="ARBA00022801"/>
    </source>
</evidence>
<dbReference type="InterPro" id="IPR015797">
    <property type="entry name" value="NUDIX_hydrolase-like_dom_sf"/>
</dbReference>
<evidence type="ECO:0000256" key="3">
    <source>
        <dbReference type="ARBA" id="ARBA00007275"/>
    </source>
</evidence>
<gene>
    <name evidence="9" type="ORF">HKX40_01530</name>
</gene>
<evidence type="ECO:0000256" key="6">
    <source>
        <dbReference type="ARBA" id="ARBA00032162"/>
    </source>
</evidence>
<comment type="cofactor">
    <cofactor evidence="2">
        <name>Mg(2+)</name>
        <dbReference type="ChEBI" id="CHEBI:18420"/>
    </cofactor>
</comment>
<reference evidence="9 10" key="1">
    <citation type="submission" date="2020-05" db="EMBL/GenBank/DDBJ databases">
        <authorList>
            <person name="Niu N."/>
        </authorList>
    </citation>
    <scope>NUCLEOTIDE SEQUENCE [LARGE SCALE GENOMIC DNA]</scope>
    <source>
        <strain evidence="9 10">LMG10982</strain>
    </source>
</reference>
<dbReference type="PANTHER" id="PTHR11839">
    <property type="entry name" value="UDP/ADP-SUGAR PYROPHOSPHATASE"/>
    <property type="match status" value="1"/>
</dbReference>
<dbReference type="InterPro" id="IPR000086">
    <property type="entry name" value="NUDIX_hydrolase_dom"/>
</dbReference>
<dbReference type="Proteomes" id="UP000541421">
    <property type="component" value="Unassembled WGS sequence"/>
</dbReference>
<keyword evidence="10" id="KW-1185">Reference proteome</keyword>
<comment type="catalytic activity">
    <reaction evidence="1">
        <text>GDP-alpha-D-mannose + H2O = alpha-D-mannose 1-phosphate + GMP + 2 H(+)</text>
        <dbReference type="Rhea" id="RHEA:27978"/>
        <dbReference type="ChEBI" id="CHEBI:15377"/>
        <dbReference type="ChEBI" id="CHEBI:15378"/>
        <dbReference type="ChEBI" id="CHEBI:57527"/>
        <dbReference type="ChEBI" id="CHEBI:58115"/>
        <dbReference type="ChEBI" id="CHEBI:58409"/>
    </reaction>
</comment>
<dbReference type="GO" id="GO:0016787">
    <property type="term" value="F:hydrolase activity"/>
    <property type="evidence" value="ECO:0007669"/>
    <property type="project" value="UniProtKB-KW"/>
</dbReference>
<sequence>MDKTPQNLTETTLSSQAIFKGRIISVSLDQAQLPNGKTASREVVRHPGAVAILAVTDEQKVILVEQYRYPCGEVLLEIPAGKLDVHGEPPVQCAFRELAEETPYTAKDMTLLYTFYTAAGFCDELMYLYQAHGLTADSQASTDEDEFVRTVYLSRDEVQEALQSGKIRDSKTIIALQYWLLN</sequence>
<dbReference type="RefSeq" id="WP_171587798.1">
    <property type="nucleotide sequence ID" value="NZ_JABGBO010000001.1"/>
</dbReference>
<accession>A0A7Y4P4L0</accession>
<evidence type="ECO:0000256" key="4">
    <source>
        <dbReference type="ARBA" id="ARBA00016377"/>
    </source>
</evidence>
<dbReference type="CDD" id="cd03424">
    <property type="entry name" value="NUDIX_ADPRase_Nudt5_UGPPase_Nudt14"/>
    <property type="match status" value="1"/>
</dbReference>
<dbReference type="GO" id="GO:0005829">
    <property type="term" value="C:cytosol"/>
    <property type="evidence" value="ECO:0007669"/>
    <property type="project" value="TreeGrafter"/>
</dbReference>
<dbReference type="FunFam" id="3.90.79.10:FF:000024">
    <property type="entry name" value="ADP-ribose pyrophosphatase"/>
    <property type="match status" value="1"/>
</dbReference>
<dbReference type="Gene3D" id="3.90.79.10">
    <property type="entry name" value="Nucleoside Triphosphate Pyrophosphohydrolase"/>
    <property type="match status" value="1"/>
</dbReference>
<dbReference type="EMBL" id="JABGBO010000001">
    <property type="protein sequence ID" value="NOL48823.1"/>
    <property type="molecule type" value="Genomic_DNA"/>
</dbReference>
<evidence type="ECO:0000256" key="7">
    <source>
        <dbReference type="ARBA" id="ARBA00032272"/>
    </source>
</evidence>
<evidence type="ECO:0000313" key="10">
    <source>
        <dbReference type="Proteomes" id="UP000541421"/>
    </source>
</evidence>
<evidence type="ECO:0000256" key="2">
    <source>
        <dbReference type="ARBA" id="ARBA00001946"/>
    </source>
</evidence>